<dbReference type="SUPFAM" id="SSF81321">
    <property type="entry name" value="Family A G protein-coupled receptor-like"/>
    <property type="match status" value="1"/>
</dbReference>
<dbReference type="InterPro" id="IPR017452">
    <property type="entry name" value="GPCR_Rhodpsn_7TM"/>
</dbReference>
<dbReference type="PROSITE" id="PS50262">
    <property type="entry name" value="G_PROTEIN_RECEP_F1_2"/>
    <property type="match status" value="1"/>
</dbReference>
<feature type="signal peptide" evidence="6">
    <location>
        <begin position="1"/>
        <end position="21"/>
    </location>
</feature>
<dbReference type="Proteomes" id="UP001230051">
    <property type="component" value="Unassembled WGS sequence"/>
</dbReference>
<dbReference type="PRINTS" id="PR00237">
    <property type="entry name" value="GPCRRHODOPSN"/>
</dbReference>
<feature type="transmembrane region" description="Helical" evidence="5">
    <location>
        <begin position="160"/>
        <end position="181"/>
    </location>
</feature>
<evidence type="ECO:0000256" key="4">
    <source>
        <dbReference type="ARBA" id="ARBA00023136"/>
    </source>
</evidence>
<feature type="chain" id="PRO_5042056603" evidence="6">
    <location>
        <begin position="22"/>
        <end position="374"/>
    </location>
</feature>
<feature type="transmembrane region" description="Helical" evidence="5">
    <location>
        <begin position="82"/>
        <end position="110"/>
    </location>
</feature>
<feature type="transmembrane region" description="Helical" evidence="5">
    <location>
        <begin position="257"/>
        <end position="275"/>
    </location>
</feature>
<protein>
    <submittedName>
        <fullName evidence="8">P2Y purinoceptor 1-like</fullName>
    </submittedName>
</protein>
<evidence type="ECO:0000256" key="3">
    <source>
        <dbReference type="ARBA" id="ARBA00022989"/>
    </source>
</evidence>
<dbReference type="PANTHER" id="PTHR24244:SF0">
    <property type="entry name" value="G-PROTEIN COUPLED RECEPTORS FAMILY 1 PROFILE DOMAIN-CONTAINING PROTEIN"/>
    <property type="match status" value="1"/>
</dbReference>
<gene>
    <name evidence="8" type="primary">P2RY1</name>
    <name evidence="8" type="ORF">AOXY_G38309</name>
</gene>
<dbReference type="InterPro" id="IPR000276">
    <property type="entry name" value="GPCR_Rhodpsn"/>
</dbReference>
<dbReference type="GO" id="GO:0008188">
    <property type="term" value="F:neuropeptide receptor activity"/>
    <property type="evidence" value="ECO:0007669"/>
    <property type="project" value="InterPro"/>
</dbReference>
<dbReference type="Pfam" id="PF00001">
    <property type="entry name" value="7tm_1"/>
    <property type="match status" value="1"/>
</dbReference>
<accession>A0AAD8CDA4</accession>
<evidence type="ECO:0000256" key="5">
    <source>
        <dbReference type="SAM" id="Phobius"/>
    </source>
</evidence>
<evidence type="ECO:0000256" key="1">
    <source>
        <dbReference type="ARBA" id="ARBA00004370"/>
    </source>
</evidence>
<feature type="transmembrane region" description="Helical" evidence="5">
    <location>
        <begin position="130"/>
        <end position="148"/>
    </location>
</feature>
<keyword evidence="6" id="KW-0732">Signal</keyword>
<keyword evidence="4 5" id="KW-0472">Membrane</keyword>
<comment type="subcellular location">
    <subcellularLocation>
        <location evidence="1">Membrane</location>
    </subcellularLocation>
</comment>
<keyword evidence="9" id="KW-1185">Reference proteome</keyword>
<organism evidence="8 9">
    <name type="scientific">Acipenser oxyrinchus oxyrinchus</name>
    <dbReference type="NCBI Taxonomy" id="40147"/>
    <lineage>
        <taxon>Eukaryota</taxon>
        <taxon>Metazoa</taxon>
        <taxon>Chordata</taxon>
        <taxon>Craniata</taxon>
        <taxon>Vertebrata</taxon>
        <taxon>Euteleostomi</taxon>
        <taxon>Actinopterygii</taxon>
        <taxon>Chondrostei</taxon>
        <taxon>Acipenseriformes</taxon>
        <taxon>Acipenseridae</taxon>
        <taxon>Acipenser</taxon>
    </lineage>
</organism>
<sequence>MFLFSLAAVALHGFYFSAADASIPNVKSNNMSAENNSRCSVVDKTFTSVFLPSVYVIVFFIGVISNCWGLRSLLAKWTTIGCINVFVLNLGIADLLYVITLPFLVCYYAMDEKWIFGHAFCKITRFCFNLNLYGSIGFLTCISVYRYLGIVHPMKVMGRIRVCHSVIISVITWVLVVAQIVPDLYFNKSNQNSTACYDTTSNDEIYEYLPYSIGWTITGFCVPLLVILGCYGHVAFVLTNRKKPSVNSLMKQRCLKLIVILTVLFVVCFIPYHVLRNLNLKTRVLQIEGKCSDAFNHIYVSYQVSRGLACLNSALNPLVYLVTNDKVIIKMRVLSKTARRSLGHLSAGKYTAVDVQVRYHPRRDDSLLKTDSGS</sequence>
<dbReference type="PANTHER" id="PTHR24244">
    <property type="entry name" value="NEUROPEPTIDE S RECEPTOR"/>
    <property type="match status" value="1"/>
</dbReference>
<evidence type="ECO:0000256" key="2">
    <source>
        <dbReference type="ARBA" id="ARBA00022692"/>
    </source>
</evidence>
<dbReference type="AlphaFoldDB" id="A0AAD8CDA4"/>
<proteinExistence type="predicted"/>
<dbReference type="EMBL" id="JAGXEW010000945">
    <property type="protein sequence ID" value="KAK1133269.1"/>
    <property type="molecule type" value="Genomic_DNA"/>
</dbReference>
<keyword evidence="2 5" id="KW-0812">Transmembrane</keyword>
<reference evidence="8" key="1">
    <citation type="submission" date="2022-02" db="EMBL/GenBank/DDBJ databases">
        <title>Atlantic sturgeon de novo genome assembly.</title>
        <authorList>
            <person name="Stock M."/>
            <person name="Klopp C."/>
            <person name="Guiguen Y."/>
            <person name="Cabau C."/>
            <person name="Parinello H."/>
            <person name="Santidrian Yebra-Pimentel E."/>
            <person name="Kuhl H."/>
            <person name="Dirks R.P."/>
            <person name="Guessner J."/>
            <person name="Wuertz S."/>
            <person name="Du K."/>
            <person name="Schartl M."/>
        </authorList>
    </citation>
    <scope>NUCLEOTIDE SEQUENCE</scope>
    <source>
        <strain evidence="8">STURGEONOMICS-FGT-2020</strain>
        <tissue evidence="8">Whole blood</tissue>
    </source>
</reference>
<evidence type="ECO:0000259" key="7">
    <source>
        <dbReference type="PROSITE" id="PS50262"/>
    </source>
</evidence>
<feature type="domain" description="G-protein coupled receptors family 1 profile" evidence="7">
    <location>
        <begin position="65"/>
        <end position="320"/>
    </location>
</feature>
<comment type="caution">
    <text evidence="8">The sequence shown here is derived from an EMBL/GenBank/DDBJ whole genome shotgun (WGS) entry which is preliminary data.</text>
</comment>
<keyword evidence="3 5" id="KW-1133">Transmembrane helix</keyword>
<feature type="transmembrane region" description="Helical" evidence="5">
    <location>
        <begin position="213"/>
        <end position="236"/>
    </location>
</feature>
<dbReference type="GO" id="GO:0016020">
    <property type="term" value="C:membrane"/>
    <property type="evidence" value="ECO:0007669"/>
    <property type="project" value="UniProtKB-SubCell"/>
</dbReference>
<evidence type="ECO:0000313" key="9">
    <source>
        <dbReference type="Proteomes" id="UP001230051"/>
    </source>
</evidence>
<dbReference type="PRINTS" id="PR01157">
    <property type="entry name" value="P2YPURNOCPTR"/>
</dbReference>
<evidence type="ECO:0000313" key="8">
    <source>
        <dbReference type="EMBL" id="KAK1133269.1"/>
    </source>
</evidence>
<evidence type="ECO:0000256" key="6">
    <source>
        <dbReference type="SAM" id="SignalP"/>
    </source>
</evidence>
<dbReference type="InterPro" id="IPR027294">
    <property type="entry name" value="NPS_rcpt"/>
</dbReference>
<feature type="transmembrane region" description="Helical" evidence="5">
    <location>
        <begin position="45"/>
        <end position="70"/>
    </location>
</feature>
<dbReference type="Gene3D" id="1.20.1070.10">
    <property type="entry name" value="Rhodopsin 7-helix transmembrane proteins"/>
    <property type="match status" value="1"/>
</dbReference>
<name>A0AAD8CDA4_ACIOX</name>